<keyword evidence="2" id="KW-1185">Reference proteome</keyword>
<dbReference type="RefSeq" id="WP_189993442.1">
    <property type="nucleotide sequence ID" value="NZ_BMZS01000010.1"/>
</dbReference>
<comment type="caution">
    <text evidence="1">The sequence shown here is derived from an EMBL/GenBank/DDBJ whole genome shotgun (WGS) entry which is preliminary data.</text>
</comment>
<accession>A0A918XVB0</accession>
<reference evidence="1" key="1">
    <citation type="journal article" date="2014" name="Int. J. Syst. Evol. Microbiol.">
        <title>Complete genome sequence of Corynebacterium casei LMG S-19264T (=DSM 44701T), isolated from a smear-ripened cheese.</title>
        <authorList>
            <consortium name="US DOE Joint Genome Institute (JGI-PGF)"/>
            <person name="Walter F."/>
            <person name="Albersmeier A."/>
            <person name="Kalinowski J."/>
            <person name="Ruckert C."/>
        </authorList>
    </citation>
    <scope>NUCLEOTIDE SEQUENCE</scope>
    <source>
        <strain evidence="1">KCTC 42651</strain>
    </source>
</reference>
<evidence type="ECO:0000313" key="2">
    <source>
        <dbReference type="Proteomes" id="UP000630353"/>
    </source>
</evidence>
<dbReference type="CDD" id="cd06154">
    <property type="entry name" value="YjgF_YER057c_UK114_like_6"/>
    <property type="match status" value="1"/>
</dbReference>
<evidence type="ECO:0008006" key="3">
    <source>
        <dbReference type="Google" id="ProtNLM"/>
    </source>
</evidence>
<dbReference type="SUPFAM" id="SSF55298">
    <property type="entry name" value="YjgF-like"/>
    <property type="match status" value="1"/>
</dbReference>
<dbReference type="PANTHER" id="PTHR43857:SF1">
    <property type="entry name" value="YJGH FAMILY PROTEIN"/>
    <property type="match status" value="1"/>
</dbReference>
<sequence length="133" mass="14722">MTGRRIYSGAPFEAMAGYARAVVDPPYVFVSGTTGFDPETLQFPDDVESQCENCFANIARALAQAGASLNDLVRVRVFVASREEFERIKPIIKRYCDQARPANTTVLAELVEPYMRVEVEATARLTASEQGRP</sequence>
<dbReference type="EMBL" id="BMZS01000010">
    <property type="protein sequence ID" value="GHD59004.1"/>
    <property type="molecule type" value="Genomic_DNA"/>
</dbReference>
<protein>
    <recommendedName>
        <fullName evidence="3">Enamine deaminase RidA, house cleaning of reactive enamine intermediates, YjgF/YER057c/UK114 family</fullName>
    </recommendedName>
</protein>
<proteinExistence type="predicted"/>
<dbReference type="PANTHER" id="PTHR43857">
    <property type="entry name" value="BLR7761 PROTEIN"/>
    <property type="match status" value="1"/>
</dbReference>
<evidence type="ECO:0000313" key="1">
    <source>
        <dbReference type="EMBL" id="GHD59004.1"/>
    </source>
</evidence>
<dbReference type="Proteomes" id="UP000630353">
    <property type="component" value="Unassembled WGS sequence"/>
</dbReference>
<dbReference type="Gene3D" id="3.30.1330.40">
    <property type="entry name" value="RutC-like"/>
    <property type="match status" value="1"/>
</dbReference>
<organism evidence="1 2">
    <name type="scientific">Thalassobaculum fulvum</name>
    <dbReference type="NCBI Taxonomy" id="1633335"/>
    <lineage>
        <taxon>Bacteria</taxon>
        <taxon>Pseudomonadati</taxon>
        <taxon>Pseudomonadota</taxon>
        <taxon>Alphaproteobacteria</taxon>
        <taxon>Rhodospirillales</taxon>
        <taxon>Thalassobaculaceae</taxon>
        <taxon>Thalassobaculum</taxon>
    </lineage>
</organism>
<dbReference type="AlphaFoldDB" id="A0A918XVB0"/>
<name>A0A918XVB0_9PROT</name>
<dbReference type="InterPro" id="IPR006175">
    <property type="entry name" value="YjgF/YER057c/UK114"/>
</dbReference>
<dbReference type="InterPro" id="IPR035959">
    <property type="entry name" value="RutC-like_sf"/>
</dbReference>
<dbReference type="Pfam" id="PF01042">
    <property type="entry name" value="Ribonuc_L-PSP"/>
    <property type="match status" value="1"/>
</dbReference>
<gene>
    <name evidence="1" type="ORF">GCM10017083_42820</name>
</gene>
<reference evidence="1" key="2">
    <citation type="submission" date="2020-09" db="EMBL/GenBank/DDBJ databases">
        <authorList>
            <person name="Sun Q."/>
            <person name="Kim S."/>
        </authorList>
    </citation>
    <scope>NUCLEOTIDE SEQUENCE</scope>
    <source>
        <strain evidence="1">KCTC 42651</strain>
    </source>
</reference>